<keyword evidence="3" id="KW-1185">Reference proteome</keyword>
<evidence type="ECO:0000313" key="2">
    <source>
        <dbReference type="EMBL" id="KAK4303331.1"/>
    </source>
</evidence>
<evidence type="ECO:0000256" key="1">
    <source>
        <dbReference type="SAM" id="MobiDB-lite"/>
    </source>
</evidence>
<comment type="caution">
    <text evidence="2">The sequence shown here is derived from an EMBL/GenBank/DDBJ whole genome shotgun (WGS) entry which is preliminary data.</text>
</comment>
<name>A0AAE1P8T7_9EUCA</name>
<organism evidence="2 3">
    <name type="scientific">Petrolisthes manimaculis</name>
    <dbReference type="NCBI Taxonomy" id="1843537"/>
    <lineage>
        <taxon>Eukaryota</taxon>
        <taxon>Metazoa</taxon>
        <taxon>Ecdysozoa</taxon>
        <taxon>Arthropoda</taxon>
        <taxon>Crustacea</taxon>
        <taxon>Multicrustacea</taxon>
        <taxon>Malacostraca</taxon>
        <taxon>Eumalacostraca</taxon>
        <taxon>Eucarida</taxon>
        <taxon>Decapoda</taxon>
        <taxon>Pleocyemata</taxon>
        <taxon>Anomura</taxon>
        <taxon>Galatheoidea</taxon>
        <taxon>Porcellanidae</taxon>
        <taxon>Petrolisthes</taxon>
    </lineage>
</organism>
<feature type="region of interest" description="Disordered" evidence="1">
    <location>
        <begin position="1"/>
        <end position="47"/>
    </location>
</feature>
<feature type="compositionally biased region" description="Gly residues" evidence="1">
    <location>
        <begin position="74"/>
        <end position="84"/>
    </location>
</feature>
<evidence type="ECO:0000313" key="3">
    <source>
        <dbReference type="Proteomes" id="UP001292094"/>
    </source>
</evidence>
<dbReference type="EMBL" id="JAWZYT010002601">
    <property type="protein sequence ID" value="KAK4303331.1"/>
    <property type="molecule type" value="Genomic_DNA"/>
</dbReference>
<sequence>MKVPHPATSTAARRAMTWKDRTGDINRGGRNGGRKEGGGGGIGGGWMWRWKEWGEEGRRRWGEGRRLDVEVEGMGEGGGGGGRNGGRRWWEWKE</sequence>
<proteinExistence type="predicted"/>
<accession>A0AAE1P8T7</accession>
<feature type="region of interest" description="Disordered" evidence="1">
    <location>
        <begin position="71"/>
        <end position="94"/>
    </location>
</feature>
<protein>
    <submittedName>
        <fullName evidence="2">Uncharacterized protein</fullName>
    </submittedName>
</protein>
<dbReference type="Proteomes" id="UP001292094">
    <property type="component" value="Unassembled WGS sequence"/>
</dbReference>
<reference evidence="2" key="1">
    <citation type="submission" date="2023-11" db="EMBL/GenBank/DDBJ databases">
        <title>Genome assemblies of two species of porcelain crab, Petrolisthes cinctipes and Petrolisthes manimaculis (Anomura: Porcellanidae).</title>
        <authorList>
            <person name="Angst P."/>
        </authorList>
    </citation>
    <scope>NUCLEOTIDE SEQUENCE</scope>
    <source>
        <strain evidence="2">PB745_02</strain>
        <tissue evidence="2">Gill</tissue>
    </source>
</reference>
<dbReference type="AlphaFoldDB" id="A0AAE1P8T7"/>
<gene>
    <name evidence="2" type="ORF">Pmani_024646</name>
</gene>